<accession>A0A7X2S2X4</accession>
<keyword evidence="3" id="KW-0482">Metalloprotease</keyword>
<dbReference type="GO" id="GO:0080120">
    <property type="term" value="P:CAAX-box protein maturation"/>
    <property type="evidence" value="ECO:0007669"/>
    <property type="project" value="UniProtKB-ARBA"/>
</dbReference>
<dbReference type="Proteomes" id="UP000434639">
    <property type="component" value="Unassembled WGS sequence"/>
</dbReference>
<protein>
    <submittedName>
        <fullName evidence="3">CPBP family intramembrane metalloprotease</fullName>
    </submittedName>
</protein>
<evidence type="ECO:0000313" key="4">
    <source>
        <dbReference type="Proteomes" id="UP000434639"/>
    </source>
</evidence>
<keyword evidence="1" id="KW-0812">Transmembrane</keyword>
<keyword evidence="4" id="KW-1185">Reference proteome</keyword>
<proteinExistence type="predicted"/>
<dbReference type="GO" id="GO:0006508">
    <property type="term" value="P:proteolysis"/>
    <property type="evidence" value="ECO:0007669"/>
    <property type="project" value="UniProtKB-KW"/>
</dbReference>
<evidence type="ECO:0000256" key="1">
    <source>
        <dbReference type="SAM" id="Phobius"/>
    </source>
</evidence>
<reference evidence="3 4" key="1">
    <citation type="journal article" date="2017" name="Int. J. Syst. Evol. Microbiol.">
        <title>Bacillus mangrovi sp. nov., isolated from a sediment sample from a mangrove forest.</title>
        <authorList>
            <person name="Gupta V."/>
            <person name="Singh P.K."/>
            <person name="Korpole S."/>
            <person name="Tanuku N.R.S."/>
            <person name="Pinnaka A.K."/>
        </authorList>
    </citation>
    <scope>NUCLEOTIDE SEQUENCE [LARGE SCALE GENOMIC DNA]</scope>
    <source>
        <strain evidence="3 4">KCTC 33872</strain>
    </source>
</reference>
<dbReference type="AlphaFoldDB" id="A0A7X2S2X4"/>
<gene>
    <name evidence="3" type="ORF">GKZ89_02230</name>
</gene>
<keyword evidence="3" id="KW-0645">Protease</keyword>
<evidence type="ECO:0000313" key="3">
    <source>
        <dbReference type="EMBL" id="MTH52208.1"/>
    </source>
</evidence>
<feature type="transmembrane region" description="Helical" evidence="1">
    <location>
        <begin position="12"/>
        <end position="34"/>
    </location>
</feature>
<feature type="transmembrane region" description="Helical" evidence="1">
    <location>
        <begin position="137"/>
        <end position="154"/>
    </location>
</feature>
<keyword evidence="3" id="KW-0378">Hydrolase</keyword>
<evidence type="ECO:0000259" key="2">
    <source>
        <dbReference type="Pfam" id="PF02517"/>
    </source>
</evidence>
<feature type="transmembrane region" description="Helical" evidence="1">
    <location>
        <begin position="46"/>
        <end position="64"/>
    </location>
</feature>
<name>A0A7X2S2X4_9BACI</name>
<feature type="transmembrane region" description="Helical" evidence="1">
    <location>
        <begin position="160"/>
        <end position="180"/>
    </location>
</feature>
<dbReference type="GO" id="GO:0008237">
    <property type="term" value="F:metallopeptidase activity"/>
    <property type="evidence" value="ECO:0007669"/>
    <property type="project" value="UniProtKB-KW"/>
</dbReference>
<sequence length="191" mass="20935">MIHAMTDREMVSQLYITQAVLAVLGLLGSFFFLGGWLVPAEMMNPSWASVIIGICAAAVVILADRAVEKIAPDGLYDDGGINEKLFRSCTIPHIAAMTAMISIVEEWLFRGVLQSEFGLAASAIIFSVLHIRYLSKLLLFIMVTAISLFIGILFEYTGSLLAAVTAHFIIDLFFGIQIRLKYVSRGESKSP</sequence>
<organism evidence="3 4">
    <name type="scientific">Metabacillus mangrovi</name>
    <dbReference type="NCBI Taxonomy" id="1491830"/>
    <lineage>
        <taxon>Bacteria</taxon>
        <taxon>Bacillati</taxon>
        <taxon>Bacillota</taxon>
        <taxon>Bacilli</taxon>
        <taxon>Bacillales</taxon>
        <taxon>Bacillaceae</taxon>
        <taxon>Metabacillus</taxon>
    </lineage>
</organism>
<keyword evidence="1" id="KW-1133">Transmembrane helix</keyword>
<feature type="transmembrane region" description="Helical" evidence="1">
    <location>
        <begin position="109"/>
        <end position="130"/>
    </location>
</feature>
<dbReference type="Pfam" id="PF02517">
    <property type="entry name" value="Rce1-like"/>
    <property type="match status" value="1"/>
</dbReference>
<keyword evidence="1" id="KW-0472">Membrane</keyword>
<dbReference type="GO" id="GO:0004175">
    <property type="term" value="F:endopeptidase activity"/>
    <property type="evidence" value="ECO:0007669"/>
    <property type="project" value="UniProtKB-ARBA"/>
</dbReference>
<dbReference type="EMBL" id="WMIB01000001">
    <property type="protein sequence ID" value="MTH52208.1"/>
    <property type="molecule type" value="Genomic_DNA"/>
</dbReference>
<feature type="domain" description="CAAX prenyl protease 2/Lysostaphin resistance protein A-like" evidence="2">
    <location>
        <begin position="91"/>
        <end position="173"/>
    </location>
</feature>
<dbReference type="InterPro" id="IPR003675">
    <property type="entry name" value="Rce1/LyrA-like_dom"/>
</dbReference>
<comment type="caution">
    <text evidence="3">The sequence shown here is derived from an EMBL/GenBank/DDBJ whole genome shotgun (WGS) entry which is preliminary data.</text>
</comment>